<evidence type="ECO:0000313" key="4">
    <source>
        <dbReference type="Proteomes" id="UP000183174"/>
    </source>
</evidence>
<keyword evidence="2" id="KW-0472">Membrane</keyword>
<evidence type="ECO:0000256" key="1">
    <source>
        <dbReference type="SAM" id="MobiDB-lite"/>
    </source>
</evidence>
<keyword evidence="2" id="KW-0812">Transmembrane</keyword>
<keyword evidence="2" id="KW-1133">Transmembrane helix</keyword>
<feature type="region of interest" description="Disordered" evidence="1">
    <location>
        <begin position="1"/>
        <end position="39"/>
    </location>
</feature>
<feature type="transmembrane region" description="Helical" evidence="2">
    <location>
        <begin position="100"/>
        <end position="119"/>
    </location>
</feature>
<gene>
    <name evidence="3" type="ORF">GA0061099_1008154</name>
</gene>
<feature type="transmembrane region" description="Helical" evidence="2">
    <location>
        <begin position="131"/>
        <end position="161"/>
    </location>
</feature>
<feature type="transmembrane region" description="Helical" evidence="2">
    <location>
        <begin position="69"/>
        <end position="88"/>
    </location>
</feature>
<dbReference type="EMBL" id="FMAE01000008">
    <property type="protein sequence ID" value="SCB45456.1"/>
    <property type="molecule type" value="Genomic_DNA"/>
</dbReference>
<reference evidence="3 4" key="1">
    <citation type="submission" date="2016-08" db="EMBL/GenBank/DDBJ databases">
        <authorList>
            <person name="Seilhamer J.J."/>
        </authorList>
    </citation>
    <scope>NUCLEOTIDE SEQUENCE [LARGE SCALE GENOMIC DNA]</scope>
    <source>
        <strain evidence="3 4">CCBAU 10071</strain>
    </source>
</reference>
<protein>
    <submittedName>
        <fullName evidence="3">Uncharacterized protein</fullName>
    </submittedName>
</protein>
<feature type="compositionally biased region" description="Basic and acidic residues" evidence="1">
    <location>
        <begin position="1"/>
        <end position="23"/>
    </location>
</feature>
<sequence>MARSDGDKLGGEREDIVGEDSHAHAATARPGRQGSLDRKNATSYRLPLWLGLQRRPGRFSTMNMLPGPAQAAAIGLSLAFPLLLLLYARIAATGGAGRRFRLGSVSVVILYAVACIALPGQRHVGDVLGGLFLLGTAMMLCYILFSLLAWGFTLTLLTALVQAGHPLTLEQWARAYMQGGDLGTFTHNRLKLLIGAGMVITADGRLAPTSKGVAVAHLVKLVRLSTGLG</sequence>
<organism evidence="3 4">
    <name type="scientific">Bradyrhizobium yuanmingense</name>
    <dbReference type="NCBI Taxonomy" id="108015"/>
    <lineage>
        <taxon>Bacteria</taxon>
        <taxon>Pseudomonadati</taxon>
        <taxon>Pseudomonadota</taxon>
        <taxon>Alphaproteobacteria</taxon>
        <taxon>Hyphomicrobiales</taxon>
        <taxon>Nitrobacteraceae</taxon>
        <taxon>Bradyrhizobium</taxon>
    </lineage>
</organism>
<accession>A0A1C3X015</accession>
<proteinExistence type="predicted"/>
<name>A0A1C3X015_9BRAD</name>
<evidence type="ECO:0000313" key="3">
    <source>
        <dbReference type="EMBL" id="SCB45456.1"/>
    </source>
</evidence>
<evidence type="ECO:0000256" key="2">
    <source>
        <dbReference type="SAM" id="Phobius"/>
    </source>
</evidence>
<dbReference type="Proteomes" id="UP000183174">
    <property type="component" value="Unassembled WGS sequence"/>
</dbReference>
<dbReference type="AlphaFoldDB" id="A0A1C3X015"/>